<dbReference type="EMBL" id="KC008572">
    <property type="protein sequence ID" value="AGF85405.1"/>
    <property type="molecule type" value="Genomic_DNA"/>
</dbReference>
<feature type="coiled-coil region" evidence="1">
    <location>
        <begin position="4"/>
        <end position="31"/>
    </location>
</feature>
<evidence type="ECO:0000313" key="2">
    <source>
        <dbReference type="EMBL" id="AGF85405.1"/>
    </source>
</evidence>
<protein>
    <submittedName>
        <fullName evidence="2">Uncharacterized protein</fullName>
    </submittedName>
</protein>
<name>M1NMZ0_9VIRU</name>
<proteinExistence type="predicted"/>
<dbReference type="Proteomes" id="UP000241071">
    <property type="component" value="Segment"/>
</dbReference>
<keyword evidence="3" id="KW-1185">Reference proteome</keyword>
<evidence type="ECO:0000313" key="3">
    <source>
        <dbReference type="Proteomes" id="UP000241071"/>
    </source>
</evidence>
<keyword evidence="1" id="KW-0175">Coiled coil</keyword>
<gene>
    <name evidence="2" type="ORF">glt_00596</name>
</gene>
<accession>M1NMZ0</accession>
<organism evidence="2 3">
    <name type="scientific">Moumouvirus goulette</name>
    <dbReference type="NCBI Taxonomy" id="1247379"/>
    <lineage>
        <taxon>Viruses</taxon>
        <taxon>Varidnaviria</taxon>
        <taxon>Bamfordvirae</taxon>
        <taxon>Nucleocytoviricota</taxon>
        <taxon>Megaviricetes</taxon>
        <taxon>Imitervirales</taxon>
        <taxon>Mimiviridae</taxon>
        <taxon>Megamimivirinae</taxon>
        <taxon>Moumouvirus</taxon>
        <taxon>Moumouvirus goulettemassiliense</taxon>
    </lineage>
</organism>
<reference evidence="2 3" key="1">
    <citation type="submission" date="2012-10" db="EMBL/GenBank/DDBJ databases">
        <title>Complete genome sequence of Moumouvirus goulette.</title>
        <authorList>
            <person name="Fournous G."/>
            <person name="Bougalmi M."/>
            <person name="Colson P."/>
        </authorList>
    </citation>
    <scope>NUCLEOTIDE SEQUENCE [LARGE SCALE GENOMIC DNA]</scope>
</reference>
<evidence type="ECO:0000256" key="1">
    <source>
        <dbReference type="SAM" id="Coils"/>
    </source>
</evidence>
<sequence>MTDVEKREQDKQRLNNVIKSLERVNEETNKTVISIAGGMNEMQIIVSFNQVAKDLFNIMSRIIKETGREECKTDGYKFLFDQAIKINAKLPIDKFTLLILEYAAEIYRQDEDVFLNMTIPDAKVSVGNEFGIIRSEMFKKLWVTLDKKNKKILTDNVILLTTYAHAYLYKTISLSQNK</sequence>